<dbReference type="InterPro" id="IPR040706">
    <property type="entry name" value="Zf-MYST"/>
</dbReference>
<dbReference type="GO" id="GO:1990467">
    <property type="term" value="C:NuA3a histone acetyltransferase complex"/>
    <property type="evidence" value="ECO:0007669"/>
    <property type="project" value="TreeGrafter"/>
</dbReference>
<feature type="compositionally biased region" description="Acidic residues" evidence="14">
    <location>
        <begin position="131"/>
        <end position="144"/>
    </location>
</feature>
<dbReference type="Pfam" id="PF17772">
    <property type="entry name" value="zf-MYST"/>
    <property type="match status" value="1"/>
</dbReference>
<name>A0A292Q8A9_9PEZI</name>
<evidence type="ECO:0000256" key="8">
    <source>
        <dbReference type="ARBA" id="ARBA00022853"/>
    </source>
</evidence>
<feature type="compositionally biased region" description="Basic residues" evidence="14">
    <location>
        <begin position="22"/>
        <end position="36"/>
    </location>
</feature>
<keyword evidence="5" id="KW-0479">Metal-binding</keyword>
<dbReference type="EC" id="2.3.1.48" evidence="3 13"/>
<keyword evidence="6" id="KW-0863">Zinc-finger</keyword>
<evidence type="ECO:0000256" key="5">
    <source>
        <dbReference type="ARBA" id="ARBA00022723"/>
    </source>
</evidence>
<feature type="compositionally biased region" description="Acidic residues" evidence="14">
    <location>
        <begin position="46"/>
        <end position="56"/>
    </location>
</feature>
<feature type="compositionally biased region" description="Acidic residues" evidence="14">
    <location>
        <begin position="74"/>
        <end position="92"/>
    </location>
</feature>
<feature type="domain" description="MYST-type HAT" evidence="15">
    <location>
        <begin position="462"/>
        <end position="736"/>
    </location>
</feature>
<evidence type="ECO:0000313" key="17">
    <source>
        <dbReference type="Proteomes" id="UP001412239"/>
    </source>
</evidence>
<feature type="compositionally biased region" description="Acidic residues" evidence="14">
    <location>
        <begin position="252"/>
        <end position="265"/>
    </location>
</feature>
<evidence type="ECO:0000313" key="16">
    <source>
        <dbReference type="EMBL" id="CUS15311.1"/>
    </source>
</evidence>
<feature type="region of interest" description="Disordered" evidence="14">
    <location>
        <begin position="185"/>
        <end position="303"/>
    </location>
</feature>
<dbReference type="GO" id="GO:0006357">
    <property type="term" value="P:regulation of transcription by RNA polymerase II"/>
    <property type="evidence" value="ECO:0007669"/>
    <property type="project" value="TreeGrafter"/>
</dbReference>
<dbReference type="GO" id="GO:0008270">
    <property type="term" value="F:zinc ion binding"/>
    <property type="evidence" value="ECO:0007669"/>
    <property type="project" value="UniProtKB-KW"/>
</dbReference>
<dbReference type="InterPro" id="IPR019787">
    <property type="entry name" value="Znf_PHD-finger"/>
</dbReference>
<keyword evidence="10 13" id="KW-0539">Nucleus</keyword>
<evidence type="ECO:0000256" key="11">
    <source>
        <dbReference type="ARBA" id="ARBA00045805"/>
    </source>
</evidence>
<evidence type="ECO:0000256" key="3">
    <source>
        <dbReference type="ARBA" id="ARBA00013184"/>
    </source>
</evidence>
<dbReference type="GO" id="GO:0003682">
    <property type="term" value="F:chromatin binding"/>
    <property type="evidence" value="ECO:0007669"/>
    <property type="project" value="TreeGrafter"/>
</dbReference>
<dbReference type="InterPro" id="IPR016181">
    <property type="entry name" value="Acyl_CoA_acyltransferase"/>
</dbReference>
<feature type="compositionally biased region" description="Low complexity" evidence="14">
    <location>
        <begin position="63"/>
        <end position="73"/>
    </location>
</feature>
<evidence type="ECO:0000256" key="14">
    <source>
        <dbReference type="SAM" id="MobiDB-lite"/>
    </source>
</evidence>
<evidence type="ECO:0000256" key="6">
    <source>
        <dbReference type="ARBA" id="ARBA00022771"/>
    </source>
</evidence>
<dbReference type="EMBL" id="LN890948">
    <property type="protein sequence ID" value="CUS15311.1"/>
    <property type="molecule type" value="Genomic_DNA"/>
</dbReference>
<dbReference type="GO" id="GO:0005634">
    <property type="term" value="C:nucleus"/>
    <property type="evidence" value="ECO:0007669"/>
    <property type="project" value="UniProtKB-SubCell"/>
</dbReference>
<dbReference type="InterPro" id="IPR036388">
    <property type="entry name" value="WH-like_DNA-bd_sf"/>
</dbReference>
<organism evidence="16 17">
    <name type="scientific">Tuber aestivum</name>
    <name type="common">summer truffle</name>
    <dbReference type="NCBI Taxonomy" id="59557"/>
    <lineage>
        <taxon>Eukaryota</taxon>
        <taxon>Fungi</taxon>
        <taxon>Dikarya</taxon>
        <taxon>Ascomycota</taxon>
        <taxon>Pezizomycotina</taxon>
        <taxon>Pezizomycetes</taxon>
        <taxon>Pezizales</taxon>
        <taxon>Tuberaceae</taxon>
        <taxon>Tuber</taxon>
    </lineage>
</organism>
<evidence type="ECO:0000256" key="7">
    <source>
        <dbReference type="ARBA" id="ARBA00022833"/>
    </source>
</evidence>
<dbReference type="GO" id="GO:0003712">
    <property type="term" value="F:transcription coregulator activity"/>
    <property type="evidence" value="ECO:0007669"/>
    <property type="project" value="TreeGrafter"/>
</dbReference>
<feature type="region of interest" description="Disordered" evidence="14">
    <location>
        <begin position="339"/>
        <end position="399"/>
    </location>
</feature>
<keyword evidence="9" id="KW-0007">Acetylation</keyword>
<evidence type="ECO:0000256" key="12">
    <source>
        <dbReference type="PIRSR" id="PIRSR602717-51"/>
    </source>
</evidence>
<reference evidence="16" key="1">
    <citation type="submission" date="2015-10" db="EMBL/GenBank/DDBJ databases">
        <authorList>
            <person name="Regsiter A."/>
            <person name="william w."/>
        </authorList>
    </citation>
    <scope>NUCLEOTIDE SEQUENCE</scope>
    <source>
        <strain evidence="16">Montdore</strain>
    </source>
</reference>
<dbReference type="Gene3D" id="1.10.10.10">
    <property type="entry name" value="Winged helix-like DNA-binding domain superfamily/Winged helix DNA-binding domain"/>
    <property type="match status" value="1"/>
</dbReference>
<sequence length="948" mass="106111">MEGPRSEEAEDDNDIESVASNRSRRSTSKSTWRRKRDNIELKSAGEEDEEAEDQSSPDDKSTSESSSIATSSSDGDDDEYGEDEDEDEDEEWRADNNGEPWQGAEDEDAEKPAKNLCIPDADIGSDRHCDQDEDNDPSPEYEDPLECIICGSFAHKQCDRAANECGGVKSAFDEETSKWRCPTCAARGHEVPNLKDPSSQSKHYRRLSIAKEETPRLRDRKRKRDDSNEGTVSSRRRKRGKPNLPKKNGNTSDDEDGEFELEPEDEHQMEISHDEEQDTASASYSDIHDTPPKGKQKLYEPRTPVVTYKRTARKFQLHITNLTPGKLATVLTRTSNPNLILPKPKSISSGQKTEVQRPEKVPGRRGRPLKSAVARVTPKTHVPKPVFHNFSPQDDEKSKPYGGILTEEEASTELTLPGAEERDRFEKARAEAESERETRLVISTSLNPQPKQKHRDRNTKFADASKIECIHFGEYEIDTWYTAPYPQEYSENRVLWICEFCLKYMNSEYVGWRHKMKCESRHPPGDEVYRDGSISVFEIDGRKHSLYCQNLCVLAKLFLGSKTLYYDVEPFLFYVMTECDEFGMHFVGYFSKEKRITSQHNVSCILTLPIHQRKGYGNLLIAFSYLLTRHENKTGSPEKPFSDLGLLSYRNYWKLTLCYELRNQSAPVTIVQLSQRTGMTPDDVICGLEALNALVRDPVTGTYALRIDYPALEAHIQKWEEKGYVKLNPAALVWTPYVVGRSQAVQLNEPLPTIAPRPEPVAPSNTGDDGEGDAIGDQGRNGSRSLTGDAMDMDKIDPALHTFDLKVPETPFTPFAPPKATPLAMKFPSPSKWNSPIKSFMQDNNTDDIPPTRFEIVPLPPGSYAKKMRAGSSAPRGRTPGTKNRKGRKMLDTPNGLSPGKTRGGMSDFHGSPAISAGASREGAQGGVSSSVDPGMRPGSSLVVASEV</sequence>
<dbReference type="FunFam" id="3.30.60.60:FF:000001">
    <property type="entry name" value="Histone acetyltransferase"/>
    <property type="match status" value="1"/>
</dbReference>
<feature type="compositionally biased region" description="Basic and acidic residues" evidence="14">
    <location>
        <begin position="286"/>
        <end position="300"/>
    </location>
</feature>
<feature type="region of interest" description="Disordered" evidence="14">
    <location>
        <begin position="750"/>
        <end position="789"/>
    </location>
</feature>
<keyword evidence="4" id="KW-0808">Transferase</keyword>
<dbReference type="Gene3D" id="3.40.630.30">
    <property type="match status" value="1"/>
</dbReference>
<dbReference type="PROSITE" id="PS51726">
    <property type="entry name" value="MYST_HAT"/>
    <property type="match status" value="1"/>
</dbReference>
<dbReference type="Pfam" id="PF16866">
    <property type="entry name" value="PHD_4"/>
    <property type="match status" value="1"/>
</dbReference>
<feature type="region of interest" description="Disordered" evidence="14">
    <location>
        <begin position="1"/>
        <end position="144"/>
    </location>
</feature>
<keyword evidence="7" id="KW-0862">Zinc</keyword>
<feature type="region of interest" description="Disordered" evidence="14">
    <location>
        <begin position="856"/>
        <end position="948"/>
    </location>
</feature>
<accession>A0A292Q8A9</accession>
<evidence type="ECO:0000259" key="15">
    <source>
        <dbReference type="PROSITE" id="PS51726"/>
    </source>
</evidence>
<evidence type="ECO:0000256" key="13">
    <source>
        <dbReference type="RuleBase" id="RU361211"/>
    </source>
</evidence>
<dbReference type="InterPro" id="IPR002717">
    <property type="entry name" value="HAT_MYST-type"/>
</dbReference>
<evidence type="ECO:0000256" key="4">
    <source>
        <dbReference type="ARBA" id="ARBA00022679"/>
    </source>
</evidence>
<comment type="catalytic activity">
    <reaction evidence="13">
        <text>L-lysyl-[protein] + acetyl-CoA = N(6)-acetyl-L-lysyl-[protein] + CoA + H(+)</text>
        <dbReference type="Rhea" id="RHEA:45948"/>
        <dbReference type="Rhea" id="RHEA-COMP:9752"/>
        <dbReference type="Rhea" id="RHEA-COMP:10731"/>
        <dbReference type="ChEBI" id="CHEBI:15378"/>
        <dbReference type="ChEBI" id="CHEBI:29969"/>
        <dbReference type="ChEBI" id="CHEBI:57287"/>
        <dbReference type="ChEBI" id="CHEBI:57288"/>
        <dbReference type="ChEBI" id="CHEBI:61930"/>
        <dbReference type="EC" id="2.3.1.48"/>
    </reaction>
</comment>
<evidence type="ECO:0000256" key="9">
    <source>
        <dbReference type="ARBA" id="ARBA00022990"/>
    </source>
</evidence>
<keyword evidence="17" id="KW-1185">Reference proteome</keyword>
<keyword evidence="8" id="KW-0156">Chromatin regulator</keyword>
<evidence type="ECO:0000256" key="2">
    <source>
        <dbReference type="ARBA" id="ARBA00010107"/>
    </source>
</evidence>
<dbReference type="AlphaFoldDB" id="A0A292Q8A9"/>
<dbReference type="GO" id="GO:0004402">
    <property type="term" value="F:histone acetyltransferase activity"/>
    <property type="evidence" value="ECO:0007669"/>
    <property type="project" value="InterPro"/>
</dbReference>
<feature type="active site" description="Proton donor/acceptor" evidence="12">
    <location>
        <position position="638"/>
    </location>
</feature>
<dbReference type="PANTHER" id="PTHR10615">
    <property type="entry name" value="HISTONE ACETYLTRANSFERASE"/>
    <property type="match status" value="1"/>
</dbReference>
<comment type="similarity">
    <text evidence="2 13">Belongs to the MYST (SAS/MOZ) family.</text>
</comment>
<gene>
    <name evidence="16" type="ORF">GSTUAT00000568001</name>
</gene>
<dbReference type="SUPFAM" id="SSF55729">
    <property type="entry name" value="Acyl-CoA N-acyltransferases (Nat)"/>
    <property type="match status" value="1"/>
</dbReference>
<dbReference type="Proteomes" id="UP001412239">
    <property type="component" value="Unassembled WGS sequence"/>
</dbReference>
<comment type="function">
    <text evidence="11">Catalytic component of the NuA4 histone acetyltransferase (HAT) complex which is involved in epigenetic transcriptional activation of selected genes principally by acetylation of nucleosomal histones H4, H3, H2B, H2A and H2A variant H2A.Z. Acetylates histone H4 to form H4K5ac, H4K8ac, H4K12ac and H4K16ac, histone H3 to form H3K14ac, and histone H2A to form H2AK4ac and H2AK7ac. The NuA4 complex is involved in the DNA damage response and is required for chromosome segregation. The NuA4 complex plays a direct role in repair of DNA double-strand breaks (DSBs) through homologous recombination. Recruitment to promoters depends on H3K4me. Also acetylates non-histone proteins. In addition to protein acetyltransferase, can use different acyl-CoA substrates, such as 2-hydroxyisobutanoyl-CoA (2-hydroxyisobutyryl-CoA) or (2E)-butenoyl-CoA (crotonyl-CoA), and is able to mediate protein 2-hydroxyisobutyrylation and crotonylation, respectively.</text>
</comment>
<comment type="subcellular location">
    <subcellularLocation>
        <location evidence="1 13">Nucleus</location>
    </subcellularLocation>
</comment>
<proteinExistence type="inferred from homology"/>
<dbReference type="Gene3D" id="3.30.60.60">
    <property type="entry name" value="N-acetyl transferase-like"/>
    <property type="match status" value="1"/>
</dbReference>
<dbReference type="Pfam" id="PF01853">
    <property type="entry name" value="MOZ_SAS"/>
    <property type="match status" value="1"/>
</dbReference>
<dbReference type="FunFam" id="3.40.630.30:FF:000001">
    <property type="entry name" value="Histone acetyltransferase"/>
    <property type="match status" value="1"/>
</dbReference>
<protein>
    <recommendedName>
        <fullName evidence="3 13">Histone acetyltransferase</fullName>
        <ecNumber evidence="3 13">2.3.1.48</ecNumber>
    </recommendedName>
</protein>
<dbReference type="PANTHER" id="PTHR10615:SF161">
    <property type="entry name" value="HISTONE ACETYLTRANSFERASE KAT7"/>
    <property type="match status" value="1"/>
</dbReference>
<dbReference type="InterPro" id="IPR050603">
    <property type="entry name" value="MYST_HAT"/>
</dbReference>
<evidence type="ECO:0000256" key="10">
    <source>
        <dbReference type="ARBA" id="ARBA00023242"/>
    </source>
</evidence>
<evidence type="ECO:0000256" key="1">
    <source>
        <dbReference type="ARBA" id="ARBA00004123"/>
    </source>
</evidence>
<dbReference type="GO" id="GO:0031507">
    <property type="term" value="P:heterochromatin formation"/>
    <property type="evidence" value="ECO:0007669"/>
    <property type="project" value="UniProtKB-ARBA"/>
</dbReference>